<dbReference type="GO" id="GO:0042834">
    <property type="term" value="F:peptidoglycan binding"/>
    <property type="evidence" value="ECO:0007669"/>
    <property type="project" value="InterPro"/>
</dbReference>
<reference evidence="1 2" key="1">
    <citation type="submission" date="2019-03" db="EMBL/GenBank/DDBJ databases">
        <title>Porphyromonas levii Isolated from the Uterus of Dairy Cows.</title>
        <authorList>
            <person name="Francis A.M."/>
        </authorList>
    </citation>
    <scope>NUCLEOTIDE SEQUENCE [LARGE SCALE GENOMIC DNA]</scope>
    <source>
        <strain evidence="1 2">AF5678</strain>
    </source>
</reference>
<sequence length="155" mass="17430">MKKVVYVAMALLLAGAFTSCKPKQSAYKAVMERAQQREIANAANETPKDDITPVTVDDADVRPERVTAAQGENANNLKRFSVVIGSFQNETNARSLRNRMSDQGYNAILAQNEQGMYRVIVTSFDDKNEAVRSRESIKSMFAPQFQDAWILERTY</sequence>
<dbReference type="Proteomes" id="UP000297225">
    <property type="component" value="Unassembled WGS sequence"/>
</dbReference>
<name>A0A4Y8WPF9_9PORP</name>
<dbReference type="PANTHER" id="PTHR38687">
    <property type="entry name" value="CELL DIVISION PROTEIN DEDD-RELATED"/>
    <property type="match status" value="1"/>
</dbReference>
<gene>
    <name evidence="1" type="ORF">E4P47_08515</name>
</gene>
<dbReference type="PROSITE" id="PS51724">
    <property type="entry name" value="SPOR"/>
    <property type="match status" value="1"/>
</dbReference>
<comment type="caution">
    <text evidence="1">The sequence shown here is derived from an EMBL/GenBank/DDBJ whole genome shotgun (WGS) entry which is preliminary data.</text>
</comment>
<dbReference type="InterPro" id="IPR036680">
    <property type="entry name" value="SPOR-like_sf"/>
</dbReference>
<keyword evidence="2" id="KW-1185">Reference proteome</keyword>
<protein>
    <submittedName>
        <fullName evidence="1">SPOR domain-containing protein</fullName>
    </submittedName>
</protein>
<dbReference type="Pfam" id="PF05036">
    <property type="entry name" value="SPOR"/>
    <property type="match status" value="1"/>
</dbReference>
<dbReference type="EMBL" id="SPNC01000162">
    <property type="protein sequence ID" value="TFH94212.1"/>
    <property type="molecule type" value="Genomic_DNA"/>
</dbReference>
<accession>A0A4Y8WPF9</accession>
<dbReference type="OrthoDB" id="1123218at2"/>
<dbReference type="RefSeq" id="WP_134848923.1">
    <property type="nucleotide sequence ID" value="NZ_CP197400.1"/>
</dbReference>
<evidence type="ECO:0000313" key="1">
    <source>
        <dbReference type="EMBL" id="TFH94212.1"/>
    </source>
</evidence>
<dbReference type="STRING" id="1122973.GCA_000379925_00137"/>
<dbReference type="AlphaFoldDB" id="A0A4Y8WPF9"/>
<proteinExistence type="predicted"/>
<dbReference type="Gene3D" id="3.30.70.1070">
    <property type="entry name" value="Sporulation related repeat"/>
    <property type="match status" value="1"/>
</dbReference>
<dbReference type="PROSITE" id="PS51257">
    <property type="entry name" value="PROKAR_LIPOPROTEIN"/>
    <property type="match status" value="1"/>
</dbReference>
<dbReference type="InterPro" id="IPR007730">
    <property type="entry name" value="SPOR-like_dom"/>
</dbReference>
<dbReference type="InterPro" id="IPR052521">
    <property type="entry name" value="Cell_div_SPOR-domain"/>
</dbReference>
<dbReference type="GeneID" id="66796372"/>
<evidence type="ECO:0000313" key="2">
    <source>
        <dbReference type="Proteomes" id="UP000297225"/>
    </source>
</evidence>
<dbReference type="SUPFAM" id="SSF110997">
    <property type="entry name" value="Sporulation related repeat"/>
    <property type="match status" value="1"/>
</dbReference>
<organism evidence="1 2">
    <name type="scientific">Porphyromonas levii</name>
    <dbReference type="NCBI Taxonomy" id="28114"/>
    <lineage>
        <taxon>Bacteria</taxon>
        <taxon>Pseudomonadati</taxon>
        <taxon>Bacteroidota</taxon>
        <taxon>Bacteroidia</taxon>
        <taxon>Bacteroidales</taxon>
        <taxon>Porphyromonadaceae</taxon>
        <taxon>Porphyromonas</taxon>
    </lineage>
</organism>